<keyword evidence="7 9" id="KW-0408">Iron</keyword>
<dbReference type="Pfam" id="PF00067">
    <property type="entry name" value="p450"/>
    <property type="match status" value="1"/>
</dbReference>
<dbReference type="STRING" id="765257.A0A0D0AA63"/>
<dbReference type="InterPro" id="IPR001128">
    <property type="entry name" value="Cyt_P450"/>
</dbReference>
<evidence type="ECO:0000256" key="7">
    <source>
        <dbReference type="ARBA" id="ARBA00023004"/>
    </source>
</evidence>
<name>A0A0D0AA63_9AGAM</name>
<evidence type="ECO:0000313" key="13">
    <source>
        <dbReference type="Proteomes" id="UP000054018"/>
    </source>
</evidence>
<feature type="binding site" description="axial binding residue" evidence="9">
    <location>
        <position position="462"/>
    </location>
    <ligand>
        <name>heme</name>
        <dbReference type="ChEBI" id="CHEBI:30413"/>
    </ligand>
    <ligandPart>
        <name>Fe</name>
        <dbReference type="ChEBI" id="CHEBI:18248"/>
    </ligandPart>
</feature>
<keyword evidence="6 10" id="KW-0560">Oxidoreductase</keyword>
<evidence type="ECO:0000256" key="4">
    <source>
        <dbReference type="ARBA" id="ARBA00022617"/>
    </source>
</evidence>
<dbReference type="EMBL" id="KN833691">
    <property type="protein sequence ID" value="KIK28878.1"/>
    <property type="molecule type" value="Genomic_DNA"/>
</dbReference>
<dbReference type="GO" id="GO:0005506">
    <property type="term" value="F:iron ion binding"/>
    <property type="evidence" value="ECO:0007669"/>
    <property type="project" value="InterPro"/>
</dbReference>
<dbReference type="OrthoDB" id="2789670at2759"/>
<dbReference type="HOGENOM" id="CLU_001570_2_3_1"/>
<keyword evidence="4 9" id="KW-0349">Heme</keyword>
<evidence type="ECO:0000256" key="9">
    <source>
        <dbReference type="PIRSR" id="PIRSR602401-1"/>
    </source>
</evidence>
<dbReference type="Gene3D" id="1.10.630.10">
    <property type="entry name" value="Cytochrome P450"/>
    <property type="match status" value="1"/>
</dbReference>
<feature type="transmembrane region" description="Helical" evidence="11">
    <location>
        <begin position="24"/>
        <end position="43"/>
    </location>
</feature>
<keyword evidence="11" id="KW-1133">Transmembrane helix</keyword>
<keyword evidence="5 9" id="KW-0479">Metal-binding</keyword>
<organism evidence="12 13">
    <name type="scientific">Pisolithus microcarpus 441</name>
    <dbReference type="NCBI Taxonomy" id="765257"/>
    <lineage>
        <taxon>Eukaryota</taxon>
        <taxon>Fungi</taxon>
        <taxon>Dikarya</taxon>
        <taxon>Basidiomycota</taxon>
        <taxon>Agaricomycotina</taxon>
        <taxon>Agaricomycetes</taxon>
        <taxon>Agaricomycetidae</taxon>
        <taxon>Boletales</taxon>
        <taxon>Sclerodermatineae</taxon>
        <taxon>Pisolithaceae</taxon>
        <taxon>Pisolithus</taxon>
    </lineage>
</organism>
<accession>A0A0D0AA63</accession>
<comment type="cofactor">
    <cofactor evidence="1 9">
        <name>heme</name>
        <dbReference type="ChEBI" id="CHEBI:30413"/>
    </cofactor>
</comment>
<keyword evidence="13" id="KW-1185">Reference proteome</keyword>
<dbReference type="CDD" id="cd11065">
    <property type="entry name" value="CYP64-like"/>
    <property type="match status" value="1"/>
</dbReference>
<evidence type="ECO:0000256" key="10">
    <source>
        <dbReference type="RuleBase" id="RU000461"/>
    </source>
</evidence>
<dbReference type="Proteomes" id="UP000054018">
    <property type="component" value="Unassembled WGS sequence"/>
</dbReference>
<comment type="pathway">
    <text evidence="2">Secondary metabolite biosynthesis.</text>
</comment>
<comment type="similarity">
    <text evidence="3 10">Belongs to the cytochrome P450 family.</text>
</comment>
<protein>
    <recommendedName>
        <fullName evidence="14">Cytochrome P450</fullName>
    </recommendedName>
</protein>
<gene>
    <name evidence="12" type="ORF">PISMIDRAFT_90535</name>
</gene>
<dbReference type="InterPro" id="IPR002401">
    <property type="entry name" value="Cyt_P450_E_grp-I"/>
</dbReference>
<dbReference type="AlphaFoldDB" id="A0A0D0AA63"/>
<dbReference type="GO" id="GO:0004497">
    <property type="term" value="F:monooxygenase activity"/>
    <property type="evidence" value="ECO:0007669"/>
    <property type="project" value="UniProtKB-KW"/>
</dbReference>
<dbReference type="GO" id="GO:0016705">
    <property type="term" value="F:oxidoreductase activity, acting on paired donors, with incorporation or reduction of molecular oxygen"/>
    <property type="evidence" value="ECO:0007669"/>
    <property type="project" value="InterPro"/>
</dbReference>
<evidence type="ECO:0000256" key="2">
    <source>
        <dbReference type="ARBA" id="ARBA00005179"/>
    </source>
</evidence>
<dbReference type="PANTHER" id="PTHR46300">
    <property type="entry name" value="P450, PUTATIVE (EUROFUNG)-RELATED-RELATED"/>
    <property type="match status" value="1"/>
</dbReference>
<keyword evidence="11" id="KW-0472">Membrane</keyword>
<evidence type="ECO:0000313" key="12">
    <source>
        <dbReference type="EMBL" id="KIK28878.1"/>
    </source>
</evidence>
<evidence type="ECO:0000256" key="1">
    <source>
        <dbReference type="ARBA" id="ARBA00001971"/>
    </source>
</evidence>
<dbReference type="PRINTS" id="PR00463">
    <property type="entry name" value="EP450I"/>
</dbReference>
<dbReference type="InterPro" id="IPR050364">
    <property type="entry name" value="Cytochrome_P450_fung"/>
</dbReference>
<evidence type="ECO:0000256" key="3">
    <source>
        <dbReference type="ARBA" id="ARBA00010617"/>
    </source>
</evidence>
<dbReference type="InterPro" id="IPR017972">
    <property type="entry name" value="Cyt_P450_CS"/>
</dbReference>
<evidence type="ECO:0000256" key="8">
    <source>
        <dbReference type="ARBA" id="ARBA00023033"/>
    </source>
</evidence>
<evidence type="ECO:0008006" key="14">
    <source>
        <dbReference type="Google" id="ProtNLM"/>
    </source>
</evidence>
<evidence type="ECO:0000256" key="6">
    <source>
        <dbReference type="ARBA" id="ARBA00023002"/>
    </source>
</evidence>
<reference evidence="13" key="2">
    <citation type="submission" date="2015-01" db="EMBL/GenBank/DDBJ databases">
        <title>Evolutionary Origins and Diversification of the Mycorrhizal Mutualists.</title>
        <authorList>
            <consortium name="DOE Joint Genome Institute"/>
            <consortium name="Mycorrhizal Genomics Consortium"/>
            <person name="Kohler A."/>
            <person name="Kuo A."/>
            <person name="Nagy L.G."/>
            <person name="Floudas D."/>
            <person name="Copeland A."/>
            <person name="Barry K.W."/>
            <person name="Cichocki N."/>
            <person name="Veneault-Fourrey C."/>
            <person name="LaButti K."/>
            <person name="Lindquist E.A."/>
            <person name="Lipzen A."/>
            <person name="Lundell T."/>
            <person name="Morin E."/>
            <person name="Murat C."/>
            <person name="Riley R."/>
            <person name="Ohm R."/>
            <person name="Sun H."/>
            <person name="Tunlid A."/>
            <person name="Henrissat B."/>
            <person name="Grigoriev I.V."/>
            <person name="Hibbett D.S."/>
            <person name="Martin F."/>
        </authorList>
    </citation>
    <scope>NUCLEOTIDE SEQUENCE [LARGE SCALE GENOMIC DNA]</scope>
    <source>
        <strain evidence="13">441</strain>
    </source>
</reference>
<dbReference type="InterPro" id="IPR036396">
    <property type="entry name" value="Cyt_P450_sf"/>
</dbReference>
<reference evidence="12 13" key="1">
    <citation type="submission" date="2014-04" db="EMBL/GenBank/DDBJ databases">
        <authorList>
            <consortium name="DOE Joint Genome Institute"/>
            <person name="Kuo A."/>
            <person name="Kohler A."/>
            <person name="Costa M.D."/>
            <person name="Nagy L.G."/>
            <person name="Floudas D."/>
            <person name="Copeland A."/>
            <person name="Barry K.W."/>
            <person name="Cichocki N."/>
            <person name="Veneault-Fourrey C."/>
            <person name="LaButti K."/>
            <person name="Lindquist E.A."/>
            <person name="Lipzen A."/>
            <person name="Lundell T."/>
            <person name="Morin E."/>
            <person name="Murat C."/>
            <person name="Sun H."/>
            <person name="Tunlid A."/>
            <person name="Henrissat B."/>
            <person name="Grigoriev I.V."/>
            <person name="Hibbett D.S."/>
            <person name="Martin F."/>
            <person name="Nordberg H.P."/>
            <person name="Cantor M.N."/>
            <person name="Hua S.X."/>
        </authorList>
    </citation>
    <scope>NUCLEOTIDE SEQUENCE [LARGE SCALE GENOMIC DNA]</scope>
    <source>
        <strain evidence="12 13">441</strain>
    </source>
</reference>
<keyword evidence="11" id="KW-0812">Transmembrane</keyword>
<proteinExistence type="inferred from homology"/>
<dbReference type="PROSITE" id="PS00086">
    <property type="entry name" value="CYTOCHROME_P450"/>
    <property type="match status" value="1"/>
</dbReference>
<dbReference type="PANTHER" id="PTHR46300:SF5">
    <property type="entry name" value="CYTOCHROME P450"/>
    <property type="match status" value="1"/>
</dbReference>
<sequence>MALLSLTSVGALSPVQIGEILRFRVLLDVCIALLLFFCLYITLRKPKVNGLPFPPGPRALPFVGNLLGLNTAEPWLSYTEWGKKYGDLLYVRLLGQNFIVLNSEKIARKLIDQRSSIYSDRPVIPTNSLFGMDFSTVSLRYGDEWKLHRKLFHQALRAESDLRYREVYFSRAQRLLINLLEAPADFNSHLKHFVASNIMALAYGYEADIKNDSIVGTVRELIDLLTKALSPENAAILVAFPFLQHLPDWFPGVGFKRQAAYSRQLATQVLNEPFELTKRDVTSGNAPPSMVADCLSQIDETVDFDTQEYAIKASAATVFIAGSETSSSLLHSFVLAMLLYPEVQAKAQAEIDRVIGTEKLPSFDDRSSLPYIDAILHELLRWSPVTPLGIPHATTADDVYDGYYIPKGALVIINVWAMSRDATKFDDPEEFKPERFMNGDGEFIDNPATSSDPIFGLGRRICPGRFAAEAFLWVAIVSMLATFHITKAKDAYGKEIPVERKFTTGISM</sequence>
<dbReference type="SUPFAM" id="SSF48264">
    <property type="entry name" value="Cytochrome P450"/>
    <property type="match status" value="1"/>
</dbReference>
<dbReference type="GO" id="GO:0020037">
    <property type="term" value="F:heme binding"/>
    <property type="evidence" value="ECO:0007669"/>
    <property type="project" value="InterPro"/>
</dbReference>
<keyword evidence="8 10" id="KW-0503">Monooxygenase</keyword>
<evidence type="ECO:0000256" key="5">
    <source>
        <dbReference type="ARBA" id="ARBA00022723"/>
    </source>
</evidence>
<evidence type="ECO:0000256" key="11">
    <source>
        <dbReference type="SAM" id="Phobius"/>
    </source>
</evidence>